<keyword evidence="1" id="KW-0732">Signal</keyword>
<reference evidence="3 4" key="1">
    <citation type="submission" date="2021-08" db="EMBL/GenBank/DDBJ databases">
        <title>Culture and genomic analysis of Symbiopectobacterium purcellii sp. nov. gen. nov., isolated from the leafhopper Empoasca decipiens.</title>
        <authorList>
            <person name="Nadal-Jimenez P."/>
            <person name="Siozios S."/>
            <person name="Halliday N."/>
            <person name="Camara M."/>
            <person name="Hurst G.D.D."/>
        </authorList>
    </citation>
    <scope>NUCLEOTIDE SEQUENCE [LARGE SCALE GENOMIC DNA]</scope>
    <source>
        <strain evidence="3 4">SyEd1</strain>
    </source>
</reference>
<evidence type="ECO:0000259" key="2">
    <source>
        <dbReference type="Pfam" id="PF02638"/>
    </source>
</evidence>
<keyword evidence="4" id="KW-1185">Reference proteome</keyword>
<dbReference type="SUPFAM" id="SSF51445">
    <property type="entry name" value="(Trans)glycosidases"/>
    <property type="match status" value="1"/>
</dbReference>
<proteinExistence type="predicted"/>
<dbReference type="EMBL" id="CP081864">
    <property type="protein sequence ID" value="QZN97611.1"/>
    <property type="molecule type" value="Genomic_DNA"/>
</dbReference>
<evidence type="ECO:0000256" key="1">
    <source>
        <dbReference type="ARBA" id="ARBA00022729"/>
    </source>
</evidence>
<dbReference type="PANTHER" id="PTHR43405:SF1">
    <property type="entry name" value="GLYCOSYL HYDROLASE DIGH"/>
    <property type="match status" value="1"/>
</dbReference>
<accession>A0ABX9AUF2</accession>
<gene>
    <name evidence="3" type="ORF">K6K13_09955</name>
</gene>
<dbReference type="InterPro" id="IPR003790">
    <property type="entry name" value="GHL10"/>
</dbReference>
<dbReference type="PANTHER" id="PTHR43405">
    <property type="entry name" value="GLYCOSYL HYDROLASE DIGH"/>
    <property type="match status" value="1"/>
</dbReference>
<dbReference type="Pfam" id="PF02638">
    <property type="entry name" value="GHL10"/>
    <property type="match status" value="1"/>
</dbReference>
<evidence type="ECO:0000313" key="3">
    <source>
        <dbReference type="EMBL" id="QZN97611.1"/>
    </source>
</evidence>
<evidence type="ECO:0000313" key="4">
    <source>
        <dbReference type="Proteomes" id="UP000825886"/>
    </source>
</evidence>
<feature type="domain" description="Glycosyl hydrolase-like 10" evidence="2">
    <location>
        <begin position="46"/>
        <end position="379"/>
    </location>
</feature>
<dbReference type="InterPro" id="IPR017853">
    <property type="entry name" value="GH"/>
</dbReference>
<dbReference type="GO" id="GO:0016787">
    <property type="term" value="F:hydrolase activity"/>
    <property type="evidence" value="ECO:0007669"/>
    <property type="project" value="UniProtKB-KW"/>
</dbReference>
<sequence length="429" mass="48299">MLNHQRRFFLLCLVCGVLGCSSKGNIISPVVVEAPVRVSPAVPENVKGVWLTTLSGLDWPTPASSDEPSDERRIALQKQALIDKLDNLVSLGVNTIFFQVKPDGTALYRSALLPWSDVLTGVVGKDPGYDPLAFMLSEGHKRGLRIHAWLNPYRVTSNTQQKTVTALRRTLSASPSSVYALHPEWIRTASDRFVLDPGIPEVRQWITNVVVELINNYAVDGIHFDDYFYYETPASRLQDDATYRQYGQGFALKGDWRRNNTLLLIEQVSMAIKAVKPQVEFGISPSGVWRNAENDARGSDTRGGAAYDISYADTRLWVERGLIDYIIPQIYWPFSREIVRYDTLVKWWADVVKPTKTRLYIGIALYKVGVPSQKEPDWAQDGGVPELRRQLALNEALPEVKGSVLFREGFLHQPQTGPAVDYLKTHWGK</sequence>
<dbReference type="InterPro" id="IPR052177">
    <property type="entry name" value="Divisome_Glycosyl_Hydrolase"/>
</dbReference>
<dbReference type="PROSITE" id="PS51257">
    <property type="entry name" value="PROKAR_LIPOPROTEIN"/>
    <property type="match status" value="1"/>
</dbReference>
<name>A0ABX9AUF2_9ENTR</name>
<protein>
    <submittedName>
        <fullName evidence="3">Glycoside hydrolase family 10 protein</fullName>
    </submittedName>
</protein>
<dbReference type="Gene3D" id="3.20.20.80">
    <property type="entry name" value="Glycosidases"/>
    <property type="match status" value="1"/>
</dbReference>
<dbReference type="RefSeq" id="WP_222160648.1">
    <property type="nucleotide sequence ID" value="NZ_CP081864.1"/>
</dbReference>
<organism evidence="3 4">
    <name type="scientific">Symbiopectobacterium purcellii</name>
    <dbReference type="NCBI Taxonomy" id="2871826"/>
    <lineage>
        <taxon>Bacteria</taxon>
        <taxon>Pseudomonadati</taxon>
        <taxon>Pseudomonadota</taxon>
        <taxon>Gammaproteobacteria</taxon>
        <taxon>Enterobacterales</taxon>
        <taxon>Enterobacteriaceae</taxon>
    </lineage>
</organism>
<keyword evidence="3" id="KW-0378">Hydrolase</keyword>
<dbReference type="Proteomes" id="UP000825886">
    <property type="component" value="Chromosome"/>
</dbReference>